<sequence>MLAASVLVASHPPLQKKKHPEGCFFFCMYLLASQPCGNQSGR</sequence>
<comment type="caution">
    <text evidence="1">The sequence shown here is derived from an EMBL/GenBank/DDBJ whole genome shotgun (WGS) entry which is preliminary data.</text>
</comment>
<keyword evidence="2" id="KW-1185">Reference proteome</keyword>
<evidence type="ECO:0008006" key="3">
    <source>
        <dbReference type="Google" id="ProtNLM"/>
    </source>
</evidence>
<gene>
    <name evidence="1" type="ORF">SD77_2522</name>
</gene>
<accession>A0ABR5AZB1</accession>
<dbReference type="Proteomes" id="UP000031982">
    <property type="component" value="Unassembled WGS sequence"/>
</dbReference>
<name>A0ABR5AZB1_BACBA</name>
<dbReference type="EMBL" id="JXLP01000002">
    <property type="protein sequence ID" value="KIL80068.1"/>
    <property type="molecule type" value="Genomic_DNA"/>
</dbReference>
<evidence type="ECO:0000313" key="2">
    <source>
        <dbReference type="Proteomes" id="UP000031982"/>
    </source>
</evidence>
<organism evidence="1 2">
    <name type="scientific">Bacillus badius</name>
    <dbReference type="NCBI Taxonomy" id="1455"/>
    <lineage>
        <taxon>Bacteria</taxon>
        <taxon>Bacillati</taxon>
        <taxon>Bacillota</taxon>
        <taxon>Bacilli</taxon>
        <taxon>Bacillales</taxon>
        <taxon>Bacillaceae</taxon>
        <taxon>Pseudobacillus</taxon>
    </lineage>
</organism>
<evidence type="ECO:0000313" key="1">
    <source>
        <dbReference type="EMBL" id="KIL80068.1"/>
    </source>
</evidence>
<proteinExistence type="predicted"/>
<reference evidence="1 2" key="1">
    <citation type="submission" date="2015-01" db="EMBL/GenBank/DDBJ databases">
        <title>Genome Assembly of Bacillus badius MTCC 1458.</title>
        <authorList>
            <person name="Verma A."/>
            <person name="Khatri I."/>
            <person name="Mual P."/>
            <person name="Subramanian S."/>
            <person name="Krishnamurthi S."/>
        </authorList>
    </citation>
    <scope>NUCLEOTIDE SEQUENCE [LARGE SCALE GENOMIC DNA]</scope>
    <source>
        <strain evidence="1 2">MTCC 1458</strain>
    </source>
</reference>
<protein>
    <recommendedName>
        <fullName evidence="3">Ribose 5-phosphate isomerase B</fullName>
    </recommendedName>
</protein>